<dbReference type="Pfam" id="PF00467">
    <property type="entry name" value="KOW"/>
    <property type="match status" value="1"/>
</dbReference>
<dbReference type="PANTHER" id="PTHR30265">
    <property type="entry name" value="RHO-INTERACTING TRANSCRIPTION TERMINATION FACTOR NUSG"/>
    <property type="match status" value="1"/>
</dbReference>
<dbReference type="GO" id="GO:0006353">
    <property type="term" value="P:DNA-templated transcription termination"/>
    <property type="evidence" value="ECO:0007669"/>
    <property type="project" value="UniProtKB-KW"/>
</dbReference>
<dbReference type="AlphaFoldDB" id="A0A410WW27"/>
<dbReference type="InterPro" id="IPR047663">
    <property type="entry name" value="Transcription_antiterm_LoaP"/>
</dbReference>
<dbReference type="InterPro" id="IPR043425">
    <property type="entry name" value="NusG-like"/>
</dbReference>
<proteinExistence type="inferred from homology"/>
<dbReference type="InterPro" id="IPR006645">
    <property type="entry name" value="NGN-like_dom"/>
</dbReference>
<organism evidence="7 8">
    <name type="scientific">Paenibacillus chitinolyticus</name>
    <dbReference type="NCBI Taxonomy" id="79263"/>
    <lineage>
        <taxon>Bacteria</taxon>
        <taxon>Bacillati</taxon>
        <taxon>Bacillota</taxon>
        <taxon>Bacilli</taxon>
        <taxon>Bacillales</taxon>
        <taxon>Paenibacillaceae</taxon>
        <taxon>Paenibacillus</taxon>
    </lineage>
</organism>
<dbReference type="InterPro" id="IPR036735">
    <property type="entry name" value="NGN_dom_sf"/>
</dbReference>
<evidence type="ECO:0000256" key="2">
    <source>
        <dbReference type="ARBA" id="ARBA00023015"/>
    </source>
</evidence>
<accession>A0A410WW27</accession>
<gene>
    <name evidence="6" type="primary">loaP</name>
    <name evidence="6" type="ORF">M5X16_18250</name>
    <name evidence="7" type="ORF">PC41400_13810</name>
</gene>
<dbReference type="KEGG" id="pchi:PC41400_13810"/>
<dbReference type="RefSeq" id="WP_042227902.1">
    <property type="nucleotide sequence ID" value="NZ_CP026520.1"/>
</dbReference>
<reference evidence="7 8" key="1">
    <citation type="submission" date="2018-01" db="EMBL/GenBank/DDBJ databases">
        <title>The whole genome sequencing and assembly of Paenibacillus chitinolyticus KCCM 41400 strain.</title>
        <authorList>
            <person name="Kim J.-Y."/>
            <person name="Park M.-K."/>
            <person name="Lee Y.-J."/>
            <person name="Yi H."/>
            <person name="Bahn Y.-S."/>
            <person name="Kim J.F."/>
            <person name="Lee D.-W."/>
        </authorList>
    </citation>
    <scope>NUCLEOTIDE SEQUENCE [LARGE SCALE GENOMIC DNA]</scope>
    <source>
        <strain evidence="7 8">KCCM 41400</strain>
    </source>
</reference>
<dbReference type="EMBL" id="CP026520">
    <property type="protein sequence ID" value="QAV18696.1"/>
    <property type="molecule type" value="Genomic_DNA"/>
</dbReference>
<evidence type="ECO:0000313" key="9">
    <source>
        <dbReference type="Proteomes" id="UP001527202"/>
    </source>
</evidence>
<dbReference type="Gene3D" id="3.30.70.940">
    <property type="entry name" value="NusG, N-terminal domain"/>
    <property type="match status" value="1"/>
</dbReference>
<dbReference type="EMBL" id="JAMDMJ010000023">
    <property type="protein sequence ID" value="MCY9597709.1"/>
    <property type="molecule type" value="Genomic_DNA"/>
</dbReference>
<evidence type="ECO:0000256" key="3">
    <source>
        <dbReference type="ARBA" id="ARBA00023163"/>
    </source>
</evidence>
<keyword evidence="1 4" id="KW-0889">Transcription antitermination</keyword>
<dbReference type="GO" id="GO:0032784">
    <property type="term" value="P:regulation of DNA-templated transcription elongation"/>
    <property type="evidence" value="ECO:0007669"/>
    <property type="project" value="InterPro"/>
</dbReference>
<dbReference type="GO" id="GO:0006354">
    <property type="term" value="P:DNA-templated transcription elongation"/>
    <property type="evidence" value="ECO:0007669"/>
    <property type="project" value="InterPro"/>
</dbReference>
<protein>
    <recommendedName>
        <fullName evidence="4">Transcription termination/antitermination protein NusG</fullName>
    </recommendedName>
</protein>
<dbReference type="InterPro" id="IPR008991">
    <property type="entry name" value="Translation_prot_SH3-like_sf"/>
</dbReference>
<evidence type="ECO:0000256" key="4">
    <source>
        <dbReference type="RuleBase" id="RU000538"/>
    </source>
</evidence>
<evidence type="ECO:0000313" key="8">
    <source>
        <dbReference type="Proteomes" id="UP000288943"/>
    </source>
</evidence>
<keyword evidence="9" id="KW-1185">Reference proteome</keyword>
<dbReference type="NCBIfam" id="NF033641">
    <property type="entry name" value="antiterm_LoaP"/>
    <property type="match status" value="1"/>
</dbReference>
<comment type="similarity">
    <text evidence="4">Belongs to the NusG family.</text>
</comment>
<dbReference type="Proteomes" id="UP001527202">
    <property type="component" value="Unassembled WGS sequence"/>
</dbReference>
<evidence type="ECO:0000313" key="7">
    <source>
        <dbReference type="EMBL" id="QAV18696.1"/>
    </source>
</evidence>
<dbReference type="InterPro" id="IPR005824">
    <property type="entry name" value="KOW"/>
</dbReference>
<dbReference type="PANTHER" id="PTHR30265:SF4">
    <property type="entry name" value="KOW MOTIF FAMILY PROTEIN, EXPRESSED"/>
    <property type="match status" value="1"/>
</dbReference>
<dbReference type="CDD" id="cd08000">
    <property type="entry name" value="NGN"/>
    <property type="match status" value="1"/>
</dbReference>
<dbReference type="InterPro" id="IPR001062">
    <property type="entry name" value="Transcrpt_antiterm_NusG"/>
</dbReference>
<dbReference type="GeneID" id="95375886"/>
<dbReference type="PRINTS" id="PR00338">
    <property type="entry name" value="NUSGTNSCPFCT"/>
</dbReference>
<dbReference type="Proteomes" id="UP000288943">
    <property type="component" value="Chromosome"/>
</dbReference>
<comment type="function">
    <text evidence="4">Participates in transcription elongation, termination and antitermination.</text>
</comment>
<evidence type="ECO:0000259" key="5">
    <source>
        <dbReference type="SMART" id="SM00738"/>
    </source>
</evidence>
<dbReference type="Gene3D" id="2.30.30.30">
    <property type="match status" value="1"/>
</dbReference>
<reference evidence="6 9" key="2">
    <citation type="submission" date="2022-05" db="EMBL/GenBank/DDBJ databases">
        <title>Genome Sequencing of Bee-Associated Microbes.</title>
        <authorList>
            <person name="Dunlap C."/>
        </authorList>
    </citation>
    <scope>NUCLEOTIDE SEQUENCE [LARGE SCALE GENOMIC DNA]</scope>
    <source>
        <strain evidence="6 9">NRRL B-23120</strain>
    </source>
</reference>
<dbReference type="Pfam" id="PF02357">
    <property type="entry name" value="NusG"/>
    <property type="match status" value="1"/>
</dbReference>
<evidence type="ECO:0000256" key="1">
    <source>
        <dbReference type="ARBA" id="ARBA00022814"/>
    </source>
</evidence>
<dbReference type="SMART" id="SM00738">
    <property type="entry name" value="NGN"/>
    <property type="match status" value="1"/>
</dbReference>
<name>A0A410WW27_9BACL</name>
<dbReference type="SUPFAM" id="SSF82679">
    <property type="entry name" value="N-utilization substance G protein NusG, N-terminal domain"/>
    <property type="match status" value="1"/>
</dbReference>
<sequence length="182" mass="21177">MKYWYALFVESNQEEIVLQHLNLHFDCSVLNAVVPKRRVPERKNGEIQHVIKKLFPGYVLINCRLTDEIYYKIKRIPRCYRIVHNGKSFNQEECKIEPQEIEPIIKLLGDRDTLEYSSIYLVKSKVLVTSGPLKGLEGIIKKVDSRKNRAKIALNFLGNEKLVDVGVEIIHKLNPRSYEPSN</sequence>
<keyword evidence="3 4" id="KW-0804">Transcription</keyword>
<keyword evidence="2 4" id="KW-0805">Transcription regulation</keyword>
<dbReference type="GO" id="GO:0031564">
    <property type="term" value="P:transcription antitermination"/>
    <property type="evidence" value="ECO:0007669"/>
    <property type="project" value="UniProtKB-KW"/>
</dbReference>
<evidence type="ECO:0000313" key="6">
    <source>
        <dbReference type="EMBL" id="MCY9597709.1"/>
    </source>
</evidence>
<dbReference type="OrthoDB" id="1681764at2"/>
<dbReference type="InterPro" id="IPR014722">
    <property type="entry name" value="Rib_uL2_dom2"/>
</dbReference>
<dbReference type="SUPFAM" id="SSF50104">
    <property type="entry name" value="Translation proteins SH3-like domain"/>
    <property type="match status" value="1"/>
</dbReference>
<feature type="domain" description="NusG-like N-terminal" evidence="5">
    <location>
        <begin position="1"/>
        <end position="108"/>
    </location>
</feature>
<keyword evidence="4" id="KW-0806">Transcription termination</keyword>